<keyword evidence="3" id="KW-0175">Coiled coil</keyword>
<organism evidence="6 7">
    <name type="scientific">Circinella minor</name>
    <dbReference type="NCBI Taxonomy" id="1195481"/>
    <lineage>
        <taxon>Eukaryota</taxon>
        <taxon>Fungi</taxon>
        <taxon>Fungi incertae sedis</taxon>
        <taxon>Mucoromycota</taxon>
        <taxon>Mucoromycotina</taxon>
        <taxon>Mucoromycetes</taxon>
        <taxon>Mucorales</taxon>
        <taxon>Lichtheimiaceae</taxon>
        <taxon>Circinella</taxon>
    </lineage>
</organism>
<dbReference type="OrthoDB" id="428895at2759"/>
<dbReference type="GO" id="GO:0000329">
    <property type="term" value="C:fungal-type vacuole membrane"/>
    <property type="evidence" value="ECO:0007669"/>
    <property type="project" value="UniProtKB-ARBA"/>
</dbReference>
<sequence length="164" mass="18673">MIQGILKEASLILTALTLNICILNTYALSQEPEIEKLKQIFANWKSSDAFQQFWDNRSYTLKQQTVDISLKTADSLVLYKKKQRAKETEGLDNDGLLVYQKQVMDDQDQQVEQFSALLARQKQLGFAIGDELETQNEILDELDAGVDRTGLKLKFASKKLVTIK</sequence>
<protein>
    <recommendedName>
        <fullName evidence="5">t-SNARE coiled-coil homology domain-containing protein</fullName>
    </recommendedName>
</protein>
<dbReference type="InterPro" id="IPR000727">
    <property type="entry name" value="T_SNARE_dom"/>
</dbReference>
<dbReference type="PROSITE" id="PS50192">
    <property type="entry name" value="T_SNARE"/>
    <property type="match status" value="1"/>
</dbReference>
<comment type="function">
    <text evidence="4">Essential for proper morphogenesis of the vacuole. May exist as structural reinforcement on the surface of the vacuolar membrane and be required for maintenance against rupture by osmotic pressure.</text>
</comment>
<evidence type="ECO:0000259" key="5">
    <source>
        <dbReference type="PROSITE" id="PS50192"/>
    </source>
</evidence>
<name>A0A8H7RWA8_9FUNG</name>
<evidence type="ECO:0000256" key="3">
    <source>
        <dbReference type="ARBA" id="ARBA00023054"/>
    </source>
</evidence>
<dbReference type="GO" id="GO:0016192">
    <property type="term" value="P:vesicle-mediated transport"/>
    <property type="evidence" value="ECO:0007669"/>
    <property type="project" value="UniProtKB-ARBA"/>
</dbReference>
<keyword evidence="7" id="KW-1185">Reference proteome</keyword>
<dbReference type="Gene3D" id="1.20.5.110">
    <property type="match status" value="1"/>
</dbReference>
<dbReference type="CDD" id="cd15858">
    <property type="entry name" value="SNARE_VAM7"/>
    <property type="match status" value="1"/>
</dbReference>
<comment type="caution">
    <text evidence="6">The sequence shown here is derived from an EMBL/GenBank/DDBJ whole genome shotgun (WGS) entry which is preliminary data.</text>
</comment>
<dbReference type="EMBL" id="JAEPRB010000300">
    <property type="protein sequence ID" value="KAG2217407.1"/>
    <property type="molecule type" value="Genomic_DNA"/>
</dbReference>
<evidence type="ECO:0000256" key="1">
    <source>
        <dbReference type="ARBA" id="ARBA00004116"/>
    </source>
</evidence>
<evidence type="ECO:0000313" key="7">
    <source>
        <dbReference type="Proteomes" id="UP000646827"/>
    </source>
</evidence>
<proteinExistence type="predicted"/>
<dbReference type="Proteomes" id="UP000646827">
    <property type="component" value="Unassembled WGS sequence"/>
</dbReference>
<keyword evidence="2" id="KW-0926">Vacuole</keyword>
<dbReference type="GO" id="GO:0007034">
    <property type="term" value="P:vacuolar transport"/>
    <property type="evidence" value="ECO:0007669"/>
    <property type="project" value="UniProtKB-ARBA"/>
</dbReference>
<comment type="subcellular location">
    <subcellularLocation>
        <location evidence="1">Vacuole</location>
    </subcellularLocation>
</comment>
<reference evidence="6 7" key="1">
    <citation type="submission" date="2020-12" db="EMBL/GenBank/DDBJ databases">
        <title>Metabolic potential, ecology and presence of endohyphal bacteria is reflected in genomic diversity of Mucoromycotina.</title>
        <authorList>
            <person name="Muszewska A."/>
            <person name="Okrasinska A."/>
            <person name="Steczkiewicz K."/>
            <person name="Drgas O."/>
            <person name="Orlowska M."/>
            <person name="Perlinska-Lenart U."/>
            <person name="Aleksandrzak-Piekarczyk T."/>
            <person name="Szatraj K."/>
            <person name="Zielenkiewicz U."/>
            <person name="Pilsyk S."/>
            <person name="Malc E."/>
            <person name="Mieczkowski P."/>
            <person name="Kruszewska J.S."/>
            <person name="Biernat P."/>
            <person name="Pawlowska J."/>
        </authorList>
    </citation>
    <scope>NUCLEOTIDE SEQUENCE [LARGE SCALE GENOMIC DNA]</scope>
    <source>
        <strain evidence="6 7">CBS 142.35</strain>
    </source>
</reference>
<dbReference type="GO" id="GO:0097576">
    <property type="term" value="P:vacuole fusion"/>
    <property type="evidence" value="ECO:0007669"/>
    <property type="project" value="UniProtKB-ARBA"/>
</dbReference>
<feature type="domain" description="T-SNARE coiled-coil homology" evidence="5">
    <location>
        <begin position="101"/>
        <end position="163"/>
    </location>
</feature>
<evidence type="ECO:0000313" key="6">
    <source>
        <dbReference type="EMBL" id="KAG2217407.1"/>
    </source>
</evidence>
<dbReference type="SUPFAM" id="SSF58038">
    <property type="entry name" value="SNARE fusion complex"/>
    <property type="match status" value="1"/>
</dbReference>
<evidence type="ECO:0000256" key="4">
    <source>
        <dbReference type="ARBA" id="ARBA00054927"/>
    </source>
</evidence>
<dbReference type="SMART" id="SM00397">
    <property type="entry name" value="t_SNARE"/>
    <property type="match status" value="1"/>
</dbReference>
<evidence type="ECO:0000256" key="2">
    <source>
        <dbReference type="ARBA" id="ARBA00022554"/>
    </source>
</evidence>
<dbReference type="AlphaFoldDB" id="A0A8H7RWA8"/>
<accession>A0A8H7RWA8</accession>
<dbReference type="FunFam" id="1.20.5.110:FF:000058">
    <property type="entry name" value="VAM7p Vacuolar SNARE protein"/>
    <property type="match status" value="1"/>
</dbReference>
<gene>
    <name evidence="6" type="ORF">INT45_004865</name>
</gene>